<dbReference type="GO" id="GO:0048167">
    <property type="term" value="P:regulation of synaptic plasticity"/>
    <property type="evidence" value="ECO:0007669"/>
    <property type="project" value="TreeGrafter"/>
</dbReference>
<keyword evidence="3" id="KW-0597">Phosphoprotein</keyword>
<evidence type="ECO:0000313" key="12">
    <source>
        <dbReference type="Proteomes" id="UP001228049"/>
    </source>
</evidence>
<comment type="subcellular location">
    <subcellularLocation>
        <location evidence="1">Cytoplasm</location>
        <location evidence="1">Cytoskeleton</location>
    </subcellularLocation>
    <subcellularLocation>
        <location evidence="8">Presynapse</location>
    </subcellularLocation>
</comment>
<keyword evidence="12" id="KW-1185">Reference proteome</keyword>
<dbReference type="EMBL" id="JASDAP010000001">
    <property type="protein sequence ID" value="KAK1906552.1"/>
    <property type="molecule type" value="Genomic_DNA"/>
</dbReference>
<keyword evidence="2" id="KW-0963">Cytoplasm</keyword>
<evidence type="ECO:0000256" key="8">
    <source>
        <dbReference type="ARBA" id="ARBA00034106"/>
    </source>
</evidence>
<dbReference type="GO" id="GO:0030424">
    <property type="term" value="C:axon"/>
    <property type="evidence" value="ECO:0007669"/>
    <property type="project" value="UniProtKB-SubCell"/>
</dbReference>
<feature type="compositionally biased region" description="Pro residues" evidence="10">
    <location>
        <begin position="139"/>
        <end position="158"/>
    </location>
</feature>
<dbReference type="InterPro" id="IPR019323">
    <property type="entry name" value="ELKS/CAST"/>
</dbReference>
<organism evidence="11 12">
    <name type="scientific">Dissostichus eleginoides</name>
    <name type="common">Patagonian toothfish</name>
    <name type="synonym">Dissostichus amissus</name>
    <dbReference type="NCBI Taxonomy" id="100907"/>
    <lineage>
        <taxon>Eukaryota</taxon>
        <taxon>Metazoa</taxon>
        <taxon>Chordata</taxon>
        <taxon>Craniata</taxon>
        <taxon>Vertebrata</taxon>
        <taxon>Euteleostomi</taxon>
        <taxon>Actinopterygii</taxon>
        <taxon>Neopterygii</taxon>
        <taxon>Teleostei</taxon>
        <taxon>Neoteleostei</taxon>
        <taxon>Acanthomorphata</taxon>
        <taxon>Eupercaria</taxon>
        <taxon>Perciformes</taxon>
        <taxon>Notothenioidei</taxon>
        <taxon>Nototheniidae</taxon>
        <taxon>Dissostichus</taxon>
    </lineage>
</organism>
<name>A0AAD9CQK0_DISEL</name>
<reference evidence="11" key="1">
    <citation type="submission" date="2023-04" db="EMBL/GenBank/DDBJ databases">
        <title>Chromosome-level genome of Chaenocephalus aceratus.</title>
        <authorList>
            <person name="Park H."/>
        </authorList>
    </citation>
    <scope>NUCLEOTIDE SEQUENCE</scope>
    <source>
        <strain evidence="11">DE</strain>
        <tissue evidence="11">Muscle</tissue>
    </source>
</reference>
<dbReference type="GO" id="GO:0098882">
    <property type="term" value="F:structural constituent of presynaptic active zone"/>
    <property type="evidence" value="ECO:0007669"/>
    <property type="project" value="TreeGrafter"/>
</dbReference>
<evidence type="ECO:0000256" key="9">
    <source>
        <dbReference type="SAM" id="Coils"/>
    </source>
</evidence>
<evidence type="ECO:0000256" key="7">
    <source>
        <dbReference type="ARBA" id="ARBA00023273"/>
    </source>
</evidence>
<evidence type="ECO:0000256" key="5">
    <source>
        <dbReference type="ARBA" id="ARBA00023054"/>
    </source>
</evidence>
<evidence type="ECO:0000313" key="11">
    <source>
        <dbReference type="EMBL" id="KAK1906552.1"/>
    </source>
</evidence>
<evidence type="ECO:0000256" key="10">
    <source>
        <dbReference type="SAM" id="MobiDB-lite"/>
    </source>
</evidence>
<keyword evidence="5 9" id="KW-0175">Coiled coil</keyword>
<feature type="coiled-coil region" evidence="9">
    <location>
        <begin position="191"/>
        <end position="281"/>
    </location>
</feature>
<keyword evidence="6" id="KW-0206">Cytoskeleton</keyword>
<comment type="caution">
    <text evidence="11">The sequence shown here is derived from an EMBL/GenBank/DDBJ whole genome shotgun (WGS) entry which is preliminary data.</text>
</comment>
<dbReference type="Proteomes" id="UP001228049">
    <property type="component" value="Unassembled WGS sequence"/>
</dbReference>
<dbReference type="AlphaFoldDB" id="A0AAD9CQK0"/>
<keyword evidence="7" id="KW-0966">Cell projection</keyword>
<evidence type="ECO:0000256" key="4">
    <source>
        <dbReference type="ARBA" id="ARBA00023018"/>
    </source>
</evidence>
<evidence type="ECO:0000256" key="1">
    <source>
        <dbReference type="ARBA" id="ARBA00004245"/>
    </source>
</evidence>
<dbReference type="PANTHER" id="PTHR18861:SF1">
    <property type="entry name" value="ELKS_RAB6-INTERACTING_CAST FAMILY MEMBER 1"/>
    <property type="match status" value="1"/>
</dbReference>
<proteinExistence type="predicted"/>
<dbReference type="Pfam" id="PF10174">
    <property type="entry name" value="Cast"/>
    <property type="match status" value="1"/>
</dbReference>
<dbReference type="PANTHER" id="PTHR18861">
    <property type="entry name" value="ELKS/RAB6-INTERACTING/CAST PROTEIN"/>
    <property type="match status" value="1"/>
</dbReference>
<protein>
    <submittedName>
        <fullName evidence="11">ELKS/Rab6-interacting/CAST family member 1</fullName>
    </submittedName>
</protein>
<feature type="region of interest" description="Disordered" evidence="10">
    <location>
        <begin position="139"/>
        <end position="159"/>
    </location>
</feature>
<evidence type="ECO:0000256" key="3">
    <source>
        <dbReference type="ARBA" id="ARBA00022553"/>
    </source>
</evidence>
<accession>A0AAD9CQK0</accession>
<dbReference type="CDD" id="cd14686">
    <property type="entry name" value="bZIP"/>
    <property type="match status" value="1"/>
</dbReference>
<evidence type="ECO:0000256" key="2">
    <source>
        <dbReference type="ARBA" id="ARBA00022490"/>
    </source>
</evidence>
<gene>
    <name evidence="11" type="ORF">KUDE01_008948</name>
</gene>
<dbReference type="GO" id="GO:0048788">
    <property type="term" value="C:cytoskeleton of presynaptic active zone"/>
    <property type="evidence" value="ECO:0007669"/>
    <property type="project" value="TreeGrafter"/>
</dbReference>
<keyword evidence="4" id="KW-0770">Synapse</keyword>
<dbReference type="GO" id="GO:0007274">
    <property type="term" value="P:neuromuscular synaptic transmission"/>
    <property type="evidence" value="ECO:0007669"/>
    <property type="project" value="TreeGrafter"/>
</dbReference>
<evidence type="ECO:0000256" key="6">
    <source>
        <dbReference type="ARBA" id="ARBA00023212"/>
    </source>
</evidence>
<sequence>MWDGRIDPRMLKAPARRRHLIPASPCIPISPSFPVTPSLPIPPPYHVSPTFYPSPPFSPKRHHQLCSSDSFPAPSPRCLRRSVHPVVFPSSCPPHHPSFLIASPVHPALLHSPSFPAPRPPPAIQPSLRPPPSVAVAFCPPPRPSPPSLRPPVSPSLPPADQRGLCVPQELHRRYEAAPESTKTKALQTVIEMKDAKISSMERGLRELEEEVNMLKSNGALSSEEREEEIKQMEVYRSHSKFMKNKVEQLKEELTLSQSEKEELRQRANELQREVPAVRDTPVCLCALLTCPSSVSQGD</sequence>